<protein>
    <submittedName>
        <fullName evidence="1">Uncharacterized protein (TIGR02757 family)</fullName>
    </submittedName>
</protein>
<organism evidence="1 2">
    <name type="scientific">Aminivibrio pyruvatiphilus</name>
    <dbReference type="NCBI Taxonomy" id="1005740"/>
    <lineage>
        <taxon>Bacteria</taxon>
        <taxon>Thermotogati</taxon>
        <taxon>Synergistota</taxon>
        <taxon>Synergistia</taxon>
        <taxon>Synergistales</taxon>
        <taxon>Aminobacteriaceae</taxon>
        <taxon>Aminivibrio</taxon>
    </lineage>
</organism>
<name>A0A4R8M8Q9_9BACT</name>
<dbReference type="Pfam" id="PF09674">
    <property type="entry name" value="DUF2400"/>
    <property type="match status" value="1"/>
</dbReference>
<sequence length="290" mass="32587">MRPPNNDILSEEAQNLAGFLPRFEDAYSRLNRREFISPDPLEKLYLFDTVEEREVVALAVSSIAYGRVGQILRNADRLLSVMGASPRSFLMETSAGELSRLLGGFRHRFTSGDEMASFLAGIGEVLREFGRLETYFEDCLRRSGDFLGAAALFSGGIRGAGGLGKSFLLPSPDDGSACKRLFLFLKWMVRSDGVDPGGWKILGPENLVFPMDVHMFRMCSCLGLTKRKSPDLKTALEVTGLFRLFLPEDPVKYDFVLTRFGIRREMDAKAFVNTCLEGDELWREKERRGE</sequence>
<gene>
    <name evidence="1" type="ORF">C8D99_104185</name>
</gene>
<dbReference type="GO" id="GO:0006281">
    <property type="term" value="P:DNA repair"/>
    <property type="evidence" value="ECO:0007669"/>
    <property type="project" value="InterPro"/>
</dbReference>
<dbReference type="InterPro" id="IPR014127">
    <property type="entry name" value="CHP02757"/>
</dbReference>
<evidence type="ECO:0000313" key="2">
    <source>
        <dbReference type="Proteomes" id="UP000295066"/>
    </source>
</evidence>
<accession>A0A4R8M8Q9</accession>
<evidence type="ECO:0000313" key="1">
    <source>
        <dbReference type="EMBL" id="TDY61940.1"/>
    </source>
</evidence>
<dbReference type="Proteomes" id="UP000295066">
    <property type="component" value="Unassembled WGS sequence"/>
</dbReference>
<dbReference type="EMBL" id="SORI01000004">
    <property type="protein sequence ID" value="TDY61940.1"/>
    <property type="molecule type" value="Genomic_DNA"/>
</dbReference>
<proteinExistence type="predicted"/>
<dbReference type="SUPFAM" id="SSF48150">
    <property type="entry name" value="DNA-glycosylase"/>
    <property type="match status" value="1"/>
</dbReference>
<dbReference type="InterPro" id="IPR011257">
    <property type="entry name" value="DNA_glycosylase"/>
</dbReference>
<comment type="caution">
    <text evidence="1">The sequence shown here is derived from an EMBL/GenBank/DDBJ whole genome shotgun (WGS) entry which is preliminary data.</text>
</comment>
<dbReference type="NCBIfam" id="TIGR02757">
    <property type="entry name" value="TIGR02757 family protein"/>
    <property type="match status" value="1"/>
</dbReference>
<dbReference type="RefSeq" id="WP_133957030.1">
    <property type="nucleotide sequence ID" value="NZ_SORI01000004.1"/>
</dbReference>
<dbReference type="AlphaFoldDB" id="A0A4R8M8Q9"/>
<keyword evidence="2" id="KW-1185">Reference proteome</keyword>
<reference evidence="1 2" key="1">
    <citation type="submission" date="2019-03" db="EMBL/GenBank/DDBJ databases">
        <title>Genomic Encyclopedia of Type Strains, Phase IV (KMG-IV): sequencing the most valuable type-strain genomes for metagenomic binning, comparative biology and taxonomic classification.</title>
        <authorList>
            <person name="Goeker M."/>
        </authorList>
    </citation>
    <scope>NUCLEOTIDE SEQUENCE [LARGE SCALE GENOMIC DNA]</scope>
    <source>
        <strain evidence="1 2">DSM 25964</strain>
    </source>
</reference>
<dbReference type="OrthoDB" id="9773332at2"/>
<dbReference type="GO" id="GO:0003824">
    <property type="term" value="F:catalytic activity"/>
    <property type="evidence" value="ECO:0007669"/>
    <property type="project" value="InterPro"/>
</dbReference>